<keyword evidence="1" id="KW-0732">Signal</keyword>
<evidence type="ECO:0000313" key="2">
    <source>
        <dbReference type="EMBL" id="ODN01614.1"/>
    </source>
</evidence>
<protein>
    <submittedName>
        <fullName evidence="2">Uncharacterized protein</fullName>
    </submittedName>
</protein>
<evidence type="ECO:0000313" key="3">
    <source>
        <dbReference type="Proteomes" id="UP000094527"/>
    </source>
</evidence>
<feature type="signal peptide" evidence="1">
    <location>
        <begin position="1"/>
        <end position="19"/>
    </location>
</feature>
<dbReference type="EMBL" id="LJIJ01000146">
    <property type="protein sequence ID" value="ODN01614.1"/>
    <property type="molecule type" value="Genomic_DNA"/>
</dbReference>
<evidence type="ECO:0000256" key="1">
    <source>
        <dbReference type="SAM" id="SignalP"/>
    </source>
</evidence>
<dbReference type="PANTHER" id="PTHR22552">
    <property type="entry name" value="GEO11429P1"/>
    <property type="match status" value="1"/>
</dbReference>
<dbReference type="AlphaFoldDB" id="A0A1D2N8P1"/>
<feature type="chain" id="PRO_5008905218" evidence="1">
    <location>
        <begin position="20"/>
        <end position="165"/>
    </location>
</feature>
<gene>
    <name evidence="2" type="ORF">Ocin01_05057</name>
</gene>
<name>A0A1D2N8P1_ORCCI</name>
<comment type="caution">
    <text evidence="2">The sequence shown here is derived from an EMBL/GenBank/DDBJ whole genome shotgun (WGS) entry which is preliminary data.</text>
</comment>
<sequence length="165" mass="17445">MSRLFALLVLVAVIAVANAQYYGGYYGGLGTYGLGTYGAGIGYSNIGYGYGGYSGLGLGMEHTTRSRYFTANYIDSQQLAKTINSQSPKILDIKRSQYFNLATTIRTSSSTPNQLQHFALLVLVAVIAVANAQYYGGYYGGLGTYGLGTYGAGIGYSNIGYGYGG</sequence>
<organism evidence="2 3">
    <name type="scientific">Orchesella cincta</name>
    <name type="common">Springtail</name>
    <name type="synonym">Podura cincta</name>
    <dbReference type="NCBI Taxonomy" id="48709"/>
    <lineage>
        <taxon>Eukaryota</taxon>
        <taxon>Metazoa</taxon>
        <taxon>Ecdysozoa</taxon>
        <taxon>Arthropoda</taxon>
        <taxon>Hexapoda</taxon>
        <taxon>Collembola</taxon>
        <taxon>Entomobryomorpha</taxon>
        <taxon>Entomobryoidea</taxon>
        <taxon>Orchesellidae</taxon>
        <taxon>Orchesellinae</taxon>
        <taxon>Orchesella</taxon>
    </lineage>
</organism>
<reference evidence="2 3" key="1">
    <citation type="journal article" date="2016" name="Genome Biol. Evol.">
        <title>Gene Family Evolution Reflects Adaptation to Soil Environmental Stressors in the Genome of the Collembolan Orchesella cincta.</title>
        <authorList>
            <person name="Faddeeva-Vakhrusheva A."/>
            <person name="Derks M.F."/>
            <person name="Anvar S.Y."/>
            <person name="Agamennone V."/>
            <person name="Suring W."/>
            <person name="Smit S."/>
            <person name="van Straalen N.M."/>
            <person name="Roelofs D."/>
        </authorList>
    </citation>
    <scope>NUCLEOTIDE SEQUENCE [LARGE SCALE GENOMIC DNA]</scope>
    <source>
        <tissue evidence="2">Mixed pool</tissue>
    </source>
</reference>
<dbReference type="PANTHER" id="PTHR22552:SF24">
    <property type="entry name" value="RE15191P-RELATED"/>
    <property type="match status" value="1"/>
</dbReference>
<dbReference type="Proteomes" id="UP000094527">
    <property type="component" value="Unassembled WGS sequence"/>
</dbReference>
<keyword evidence="3" id="KW-1185">Reference proteome</keyword>
<dbReference type="OMA" id="CAVWYLG"/>
<proteinExistence type="predicted"/>
<accession>A0A1D2N8P1</accession>